<proteinExistence type="predicted"/>
<dbReference type="Pfam" id="PF26175">
    <property type="entry name" value="HTH_FAR1"/>
    <property type="match status" value="1"/>
</dbReference>
<gene>
    <name evidence="3" type="ORF">RHSIM_Rhsim09G0162500</name>
</gene>
<dbReference type="OrthoDB" id="2014278at2759"/>
<dbReference type="EMBL" id="WJXA01000009">
    <property type="protein sequence ID" value="KAF7132846.1"/>
    <property type="molecule type" value="Genomic_DNA"/>
</dbReference>
<dbReference type="InterPro" id="IPR007750">
    <property type="entry name" value="DUF674"/>
</dbReference>
<feature type="domain" description="MULE transposase" evidence="1">
    <location>
        <begin position="456"/>
        <end position="516"/>
    </location>
</feature>
<dbReference type="AlphaFoldDB" id="A0A834GIP3"/>
<dbReference type="Pfam" id="PF10551">
    <property type="entry name" value="MULE"/>
    <property type="match status" value="1"/>
</dbReference>
<organism evidence="3 4">
    <name type="scientific">Rhododendron simsii</name>
    <name type="common">Sims's rhododendron</name>
    <dbReference type="NCBI Taxonomy" id="118357"/>
    <lineage>
        <taxon>Eukaryota</taxon>
        <taxon>Viridiplantae</taxon>
        <taxon>Streptophyta</taxon>
        <taxon>Embryophyta</taxon>
        <taxon>Tracheophyta</taxon>
        <taxon>Spermatophyta</taxon>
        <taxon>Magnoliopsida</taxon>
        <taxon>eudicotyledons</taxon>
        <taxon>Gunneridae</taxon>
        <taxon>Pentapetalae</taxon>
        <taxon>asterids</taxon>
        <taxon>Ericales</taxon>
        <taxon>Ericaceae</taxon>
        <taxon>Ericoideae</taxon>
        <taxon>Rhodoreae</taxon>
        <taxon>Rhododendron</taxon>
    </lineage>
</organism>
<dbReference type="PANTHER" id="PTHR33103">
    <property type="entry name" value="OS01G0153900 PROTEIN"/>
    <property type="match status" value="1"/>
</dbReference>
<dbReference type="InterPro" id="IPR018289">
    <property type="entry name" value="MULE_transposase_dom"/>
</dbReference>
<evidence type="ECO:0000259" key="1">
    <source>
        <dbReference type="Pfam" id="PF10551"/>
    </source>
</evidence>
<dbReference type="Proteomes" id="UP000626092">
    <property type="component" value="Unassembled WGS sequence"/>
</dbReference>
<reference evidence="3" key="1">
    <citation type="submission" date="2019-11" db="EMBL/GenBank/DDBJ databases">
        <authorList>
            <person name="Liu Y."/>
            <person name="Hou J."/>
            <person name="Li T.-Q."/>
            <person name="Guan C.-H."/>
            <person name="Wu X."/>
            <person name="Wu H.-Z."/>
            <person name="Ling F."/>
            <person name="Zhang R."/>
            <person name="Shi X.-G."/>
            <person name="Ren J.-P."/>
            <person name="Chen E.-F."/>
            <person name="Sun J.-M."/>
        </authorList>
    </citation>
    <scope>NUCLEOTIDE SEQUENCE</scope>
    <source>
        <strain evidence="3">Adult_tree_wgs_1</strain>
        <tissue evidence="3">Leaves</tissue>
    </source>
</reference>
<dbReference type="InterPro" id="IPR058778">
    <property type="entry name" value="HTH_FAR1-11-like"/>
</dbReference>
<evidence type="ECO:0000313" key="3">
    <source>
        <dbReference type="EMBL" id="KAF7132846.1"/>
    </source>
</evidence>
<protein>
    <recommendedName>
        <fullName evidence="5">Protein FAR1-RELATED SEQUENCE</fullName>
    </recommendedName>
</protein>
<keyword evidence="4" id="KW-1185">Reference proteome</keyword>
<dbReference type="Pfam" id="PF05056">
    <property type="entry name" value="DUF674"/>
    <property type="match status" value="1"/>
</dbReference>
<evidence type="ECO:0000313" key="4">
    <source>
        <dbReference type="Proteomes" id="UP000626092"/>
    </source>
</evidence>
<comment type="caution">
    <text evidence="3">The sequence shown here is derived from an EMBL/GenBank/DDBJ whole genome shotgun (WGS) entry which is preliminary data.</text>
</comment>
<sequence length="564" mass="64490">MASSKAKVTLKLLIDTESKRVLFAEAGKDFVDFLFNLLRLPVGTVVKLLTTQTMVGTLGNLYESIENLNETYFQPDTTKLSLLNPKPPIGNSSDVNPLFLLNDDSNSVAKKFFVCPNIFNTGTYQYHMYVSDVRDATCPRCNIRLSKEMAYVTREGMKEVKLAAGEGGFVKGVVTYMVMDDLVVTPMSSISAITLLNKFNVKDVGALEERVVHFGMPEGLKLLKASLHSKTVLTSVTMDDPLFDIDLNQLPNDGERVIEFEQNALELNEYPKEIDPFIGKAPLKLFDPSKEQRNRKSVRLDVKLECVLLLENLLTFSLKNGKSLSSQRTHHELLTSLEVRFLPANRIISKKDEDRILLLKEGGLQVSQIMRVMELEKNIPRGYLPFFEKDVRNCFTRIAKKHGANDAEDLLRHCKIAKEENIKFQYAFTVDEQRRLEHIFWSPAHCFDWYHKYGDVVVFDTTYKVNAYQMPFGIFVGINNHGKTILFGCALLRNEKTTSFQWLIKVDLAIENIQQRQLHNTMLQKYRGSTLRTMSPLEEQACGVLTPFCFEKFQEEFGEQLYIH</sequence>
<name>A0A834GIP3_RHOSS</name>
<dbReference type="PANTHER" id="PTHR33103:SF19">
    <property type="entry name" value="OS09G0544700 PROTEIN"/>
    <property type="match status" value="1"/>
</dbReference>
<feature type="domain" description="FAR1-related sequence 11-like HTH-like" evidence="2">
    <location>
        <begin position="348"/>
        <end position="400"/>
    </location>
</feature>
<evidence type="ECO:0000259" key="2">
    <source>
        <dbReference type="Pfam" id="PF26175"/>
    </source>
</evidence>
<evidence type="ECO:0008006" key="5">
    <source>
        <dbReference type="Google" id="ProtNLM"/>
    </source>
</evidence>
<accession>A0A834GIP3</accession>